<proteinExistence type="predicted"/>
<dbReference type="InterPro" id="IPR029033">
    <property type="entry name" value="His_PPase_superfam"/>
</dbReference>
<dbReference type="RefSeq" id="WP_345276301.1">
    <property type="nucleotide sequence ID" value="NZ_BAABJW010000002.1"/>
</dbReference>
<protein>
    <submittedName>
        <fullName evidence="1">Histidine phosphatase family protein</fullName>
    </submittedName>
</protein>
<keyword evidence="2" id="KW-1185">Reference proteome</keyword>
<dbReference type="PANTHER" id="PTHR47623:SF1">
    <property type="entry name" value="OS09G0287300 PROTEIN"/>
    <property type="match status" value="1"/>
</dbReference>
<name>A0ABP9CII5_9FLAO</name>
<dbReference type="Gene3D" id="3.40.50.1240">
    <property type="entry name" value="Phosphoglycerate mutase-like"/>
    <property type="match status" value="1"/>
</dbReference>
<evidence type="ECO:0000313" key="1">
    <source>
        <dbReference type="EMBL" id="GAA4808847.1"/>
    </source>
</evidence>
<dbReference type="PANTHER" id="PTHR47623">
    <property type="entry name" value="OS09G0287300 PROTEIN"/>
    <property type="match status" value="1"/>
</dbReference>
<gene>
    <name evidence="1" type="ORF">GCM10023330_14630</name>
</gene>
<dbReference type="InterPro" id="IPR013078">
    <property type="entry name" value="His_Pase_superF_clade-1"/>
</dbReference>
<sequence>MKKIVIVRHAKSSWEHNVSDHERPLNKRGLDDANLISKVLKGDDIALDLVLSSDANRALTTAKIFLKNLNIKEHIFHLNHDLYDFSGNDFIRVVKNCDSKVNNLMLFGHNHAITAFVNSYGDIFIDNVPTCGVVIIEFDISSWKDLKKGKTLKTTFPRNLK</sequence>
<dbReference type="EMBL" id="BAABJW010000002">
    <property type="protein sequence ID" value="GAA4808847.1"/>
    <property type="molecule type" value="Genomic_DNA"/>
</dbReference>
<accession>A0ABP9CII5</accession>
<dbReference type="CDD" id="cd07040">
    <property type="entry name" value="HP"/>
    <property type="match status" value="1"/>
</dbReference>
<organism evidence="1 2">
    <name type="scientific">Litoribaculum gwangyangense</name>
    <dbReference type="NCBI Taxonomy" id="1130722"/>
    <lineage>
        <taxon>Bacteria</taxon>
        <taxon>Pseudomonadati</taxon>
        <taxon>Bacteroidota</taxon>
        <taxon>Flavobacteriia</taxon>
        <taxon>Flavobacteriales</taxon>
        <taxon>Flavobacteriaceae</taxon>
        <taxon>Litoribaculum</taxon>
    </lineage>
</organism>
<dbReference type="Pfam" id="PF00300">
    <property type="entry name" value="His_Phos_1"/>
    <property type="match status" value="1"/>
</dbReference>
<evidence type="ECO:0000313" key="2">
    <source>
        <dbReference type="Proteomes" id="UP001501433"/>
    </source>
</evidence>
<dbReference type="SMART" id="SM00855">
    <property type="entry name" value="PGAM"/>
    <property type="match status" value="1"/>
</dbReference>
<reference evidence="2" key="1">
    <citation type="journal article" date="2019" name="Int. J. Syst. Evol. Microbiol.">
        <title>The Global Catalogue of Microorganisms (GCM) 10K type strain sequencing project: providing services to taxonomists for standard genome sequencing and annotation.</title>
        <authorList>
            <consortium name="The Broad Institute Genomics Platform"/>
            <consortium name="The Broad Institute Genome Sequencing Center for Infectious Disease"/>
            <person name="Wu L."/>
            <person name="Ma J."/>
        </authorList>
    </citation>
    <scope>NUCLEOTIDE SEQUENCE [LARGE SCALE GENOMIC DNA]</scope>
    <source>
        <strain evidence="2">JCM 18325</strain>
    </source>
</reference>
<dbReference type="SUPFAM" id="SSF53254">
    <property type="entry name" value="Phosphoglycerate mutase-like"/>
    <property type="match status" value="1"/>
</dbReference>
<comment type="caution">
    <text evidence="1">The sequence shown here is derived from an EMBL/GenBank/DDBJ whole genome shotgun (WGS) entry which is preliminary data.</text>
</comment>
<dbReference type="Proteomes" id="UP001501433">
    <property type="component" value="Unassembled WGS sequence"/>
</dbReference>